<evidence type="ECO:0000256" key="1">
    <source>
        <dbReference type="ARBA" id="ARBA00008857"/>
    </source>
</evidence>
<dbReference type="InterPro" id="IPR002104">
    <property type="entry name" value="Integrase_catalytic"/>
</dbReference>
<name>A0A016BX83_BACFG</name>
<dbReference type="PANTHER" id="PTHR30349">
    <property type="entry name" value="PHAGE INTEGRASE-RELATED"/>
    <property type="match status" value="1"/>
</dbReference>
<evidence type="ECO:0000259" key="4">
    <source>
        <dbReference type="PROSITE" id="PS51898"/>
    </source>
</evidence>
<dbReference type="SUPFAM" id="SSF56349">
    <property type="entry name" value="DNA breaking-rejoining enzymes"/>
    <property type="match status" value="1"/>
</dbReference>
<dbReference type="PATRIC" id="fig|1339314.3.peg.2321"/>
<dbReference type="RefSeq" id="WP_004326283.1">
    <property type="nucleotide sequence ID" value="NZ_JGDS01000050.1"/>
</dbReference>
<dbReference type="InterPro" id="IPR050090">
    <property type="entry name" value="Tyrosine_recombinase_XerCD"/>
</dbReference>
<protein>
    <submittedName>
        <fullName evidence="5">Phage integrase family protein</fullName>
    </submittedName>
</protein>
<keyword evidence="2" id="KW-0238">DNA-binding</keyword>
<dbReference type="Proteomes" id="UP000020938">
    <property type="component" value="Unassembled WGS sequence"/>
</dbReference>
<evidence type="ECO:0000313" key="6">
    <source>
        <dbReference type="Proteomes" id="UP000020938"/>
    </source>
</evidence>
<dbReference type="GO" id="GO:0003677">
    <property type="term" value="F:DNA binding"/>
    <property type="evidence" value="ECO:0007669"/>
    <property type="project" value="UniProtKB-KW"/>
</dbReference>
<dbReference type="InterPro" id="IPR013762">
    <property type="entry name" value="Integrase-like_cat_sf"/>
</dbReference>
<dbReference type="Pfam" id="PF17293">
    <property type="entry name" value="Arm-DNA-bind_5"/>
    <property type="match status" value="1"/>
</dbReference>
<keyword evidence="3" id="KW-0233">DNA recombination</keyword>
<gene>
    <name evidence="5" type="ORF">M123_2113</name>
</gene>
<comment type="similarity">
    <text evidence="1">Belongs to the 'phage' integrase family.</text>
</comment>
<feature type="domain" description="Tyr recombinase" evidence="4">
    <location>
        <begin position="222"/>
        <end position="398"/>
    </location>
</feature>
<dbReference type="InterPro" id="IPR011010">
    <property type="entry name" value="DNA_brk_join_enz"/>
</dbReference>
<evidence type="ECO:0000256" key="3">
    <source>
        <dbReference type="ARBA" id="ARBA00023172"/>
    </source>
</evidence>
<dbReference type="Gene3D" id="1.10.150.130">
    <property type="match status" value="1"/>
</dbReference>
<dbReference type="GO" id="GO:0006310">
    <property type="term" value="P:DNA recombination"/>
    <property type="evidence" value="ECO:0007669"/>
    <property type="project" value="UniProtKB-KW"/>
</dbReference>
<dbReference type="AlphaFoldDB" id="A0A016BX83"/>
<dbReference type="InterPro" id="IPR025269">
    <property type="entry name" value="SAM-like_dom"/>
</dbReference>
<dbReference type="GeneID" id="43184656"/>
<dbReference type="Pfam" id="PF00589">
    <property type="entry name" value="Phage_integrase"/>
    <property type="match status" value="1"/>
</dbReference>
<accession>A0A016BX83</accession>
<evidence type="ECO:0000313" key="5">
    <source>
        <dbReference type="EMBL" id="EXZ73352.1"/>
    </source>
</evidence>
<dbReference type="PROSITE" id="PS51898">
    <property type="entry name" value="TYR_RECOMBINASE"/>
    <property type="match status" value="1"/>
</dbReference>
<comment type="caution">
    <text evidence="5">The sequence shown here is derived from an EMBL/GenBank/DDBJ whole genome shotgun (WGS) entry which is preliminary data.</text>
</comment>
<dbReference type="InterPro" id="IPR035386">
    <property type="entry name" value="Arm-DNA-bind_5"/>
</dbReference>
<organism evidence="5 6">
    <name type="scientific">Bacteroides fragilis str. 3976T8</name>
    <dbReference type="NCBI Taxonomy" id="1339314"/>
    <lineage>
        <taxon>Bacteria</taxon>
        <taxon>Pseudomonadati</taxon>
        <taxon>Bacteroidota</taxon>
        <taxon>Bacteroidia</taxon>
        <taxon>Bacteroidales</taxon>
        <taxon>Bacteroidaceae</taxon>
        <taxon>Bacteroides</taxon>
    </lineage>
</organism>
<reference evidence="5 6" key="1">
    <citation type="submission" date="2014-02" db="EMBL/GenBank/DDBJ databases">
        <authorList>
            <person name="Sears C."/>
            <person name="Carroll K."/>
            <person name="Sack B.R."/>
            <person name="Qadri F."/>
            <person name="Myers L.L."/>
            <person name="Chung G.-T."/>
            <person name="Escheverria P."/>
            <person name="Fraser C.M."/>
            <person name="Sadzewicz L."/>
            <person name="Shefchek K.A."/>
            <person name="Tallon L."/>
            <person name="Das S.P."/>
            <person name="Daugherty S."/>
            <person name="Mongodin E.F."/>
        </authorList>
    </citation>
    <scope>NUCLEOTIDE SEQUENCE [LARGE SCALE GENOMIC DNA]</scope>
    <source>
        <strain evidence="5 6">3976T8</strain>
    </source>
</reference>
<dbReference type="EMBL" id="JGDS01000050">
    <property type="protein sequence ID" value="EXZ73352.1"/>
    <property type="molecule type" value="Genomic_DNA"/>
</dbReference>
<sequence length="406" mass="47787">MAMQRNYFTVLFFLKKSKLLKNGEAPICMRITINGKRAEVQIKRSIDVTKWNTQKECAIGREKKYQEINHYLDTIRTKILQIHRELEQDGKPITADIIKNIYYGEHSTPKMLLEVFQEHNSEYRELMNKEYAEGTVLRYERTARYLKEFISEQYKLADIPLKSINYEFITKFEHFIKIQKNCAQNATVKYLKNLKKIIKTALIKKWITDDPFAEIHFKQTKCNREFLNEMELRKIINKDFDIQRLQTVRDIFIFCCFTGLAFTDVKNLKKEHLVQADNGEWWIRKAREKTDNMCDIPLLDIPRLILEKYQSNPICNEKGLLLPVPSNQRMNSYLKEIADVCGIQKNLSTHIARHTFASLAIANKVSLESIAKMLGHTDIRTTRIYAKIMNSTIANEMKVLQNKFAI</sequence>
<dbReference type="InterPro" id="IPR010998">
    <property type="entry name" value="Integrase_recombinase_N"/>
</dbReference>
<dbReference type="Gene3D" id="1.10.443.10">
    <property type="entry name" value="Intergrase catalytic core"/>
    <property type="match status" value="1"/>
</dbReference>
<proteinExistence type="inferred from homology"/>
<dbReference type="CDD" id="cd01185">
    <property type="entry name" value="INTN1_C_like"/>
    <property type="match status" value="1"/>
</dbReference>
<dbReference type="GO" id="GO:0015074">
    <property type="term" value="P:DNA integration"/>
    <property type="evidence" value="ECO:0007669"/>
    <property type="project" value="InterPro"/>
</dbReference>
<evidence type="ECO:0000256" key="2">
    <source>
        <dbReference type="ARBA" id="ARBA00023125"/>
    </source>
</evidence>
<dbReference type="PANTHER" id="PTHR30349:SF64">
    <property type="entry name" value="PROPHAGE INTEGRASE INTD-RELATED"/>
    <property type="match status" value="1"/>
</dbReference>
<dbReference type="Pfam" id="PF13102">
    <property type="entry name" value="Phage_int_SAM_5"/>
    <property type="match status" value="1"/>
</dbReference>